<accession>A0A1G1SVU2</accession>
<sequence>MPDQPVSSPVSALEAAAEAVRQQLGLASFDAAGVARLDHFITAQRGQVAAGQRAGVVQAFGCYLGECLVRAHGGEWAAGPDGSTGVGLADRLFFNPFYLVSQQLDRGDAASIAAFFASVPGRLRAPVAGRKRWIS</sequence>
<name>A0A1G1SVU2_9BACT</name>
<organism evidence="1 2">
    <name type="scientific">Hymenobacter coccineus</name>
    <dbReference type="NCBI Taxonomy" id="1908235"/>
    <lineage>
        <taxon>Bacteria</taxon>
        <taxon>Pseudomonadati</taxon>
        <taxon>Bacteroidota</taxon>
        <taxon>Cytophagia</taxon>
        <taxon>Cytophagales</taxon>
        <taxon>Hymenobacteraceae</taxon>
        <taxon>Hymenobacter</taxon>
    </lineage>
</organism>
<dbReference type="AlphaFoldDB" id="A0A1G1SVU2"/>
<protein>
    <recommendedName>
        <fullName evidence="3">DUF3806 domain-containing protein</fullName>
    </recommendedName>
</protein>
<keyword evidence="2" id="KW-1185">Reference proteome</keyword>
<proteinExistence type="predicted"/>
<dbReference type="RefSeq" id="WP_070746391.1">
    <property type="nucleotide sequence ID" value="NZ_MDZA01000426.1"/>
</dbReference>
<evidence type="ECO:0000313" key="1">
    <source>
        <dbReference type="EMBL" id="OGX82742.1"/>
    </source>
</evidence>
<dbReference type="Proteomes" id="UP000177506">
    <property type="component" value="Unassembled WGS sequence"/>
</dbReference>
<gene>
    <name evidence="1" type="ORF">BEN49_02410</name>
</gene>
<evidence type="ECO:0008006" key="3">
    <source>
        <dbReference type="Google" id="ProtNLM"/>
    </source>
</evidence>
<reference evidence="1 2" key="1">
    <citation type="submission" date="2016-08" db="EMBL/GenBank/DDBJ databases">
        <title>Hymenobacter coccineus sp. nov., Hymenobacter lapidarius sp. nov. and Hymenobacter glacialis sp. nov., isolated from Antarctic soil.</title>
        <authorList>
            <person name="Sedlacek I."/>
            <person name="Kralova S."/>
            <person name="Kyrova K."/>
            <person name="Maslanova I."/>
            <person name="Stankova E."/>
            <person name="Vrbovska V."/>
            <person name="Nemec M."/>
            <person name="Bartak M."/>
            <person name="Svec P."/>
            <person name="Busse H.-J."/>
            <person name="Pantucek R."/>
        </authorList>
    </citation>
    <scope>NUCLEOTIDE SEQUENCE [LARGE SCALE GENOMIC DNA]</scope>
    <source>
        <strain evidence="1 2">CCM 8649</strain>
    </source>
</reference>
<comment type="caution">
    <text evidence="1">The sequence shown here is derived from an EMBL/GenBank/DDBJ whole genome shotgun (WGS) entry which is preliminary data.</text>
</comment>
<dbReference type="OrthoDB" id="7933343at2"/>
<dbReference type="EMBL" id="MDZA01000426">
    <property type="protein sequence ID" value="OGX82742.1"/>
    <property type="molecule type" value="Genomic_DNA"/>
</dbReference>
<evidence type="ECO:0000313" key="2">
    <source>
        <dbReference type="Proteomes" id="UP000177506"/>
    </source>
</evidence>